<dbReference type="AlphaFoldDB" id="A0A5B7F2D1"/>
<sequence>MSLWGAVSVEQGDEEASITCPCFTQHFSVVNTSEVVYVTGFIITHVILNSFLTLEYLGVLFYNMMCCPR</sequence>
<name>A0A5B7F2D1_PORTR</name>
<protein>
    <submittedName>
        <fullName evidence="2">Uncharacterized protein</fullName>
    </submittedName>
</protein>
<evidence type="ECO:0000313" key="3">
    <source>
        <dbReference type="Proteomes" id="UP000324222"/>
    </source>
</evidence>
<proteinExistence type="predicted"/>
<evidence type="ECO:0000256" key="1">
    <source>
        <dbReference type="SAM" id="Phobius"/>
    </source>
</evidence>
<keyword evidence="1" id="KW-1133">Transmembrane helix</keyword>
<keyword evidence="1" id="KW-0812">Transmembrane</keyword>
<dbReference type="Proteomes" id="UP000324222">
    <property type="component" value="Unassembled WGS sequence"/>
</dbReference>
<keyword evidence="3" id="KW-1185">Reference proteome</keyword>
<gene>
    <name evidence="2" type="ORF">E2C01_032278</name>
</gene>
<accession>A0A5B7F2D1</accession>
<evidence type="ECO:0000313" key="2">
    <source>
        <dbReference type="EMBL" id="MPC38764.1"/>
    </source>
</evidence>
<comment type="caution">
    <text evidence="2">The sequence shown here is derived from an EMBL/GenBank/DDBJ whole genome shotgun (WGS) entry which is preliminary data.</text>
</comment>
<feature type="transmembrane region" description="Helical" evidence="1">
    <location>
        <begin position="35"/>
        <end position="62"/>
    </location>
</feature>
<reference evidence="2 3" key="1">
    <citation type="submission" date="2019-05" db="EMBL/GenBank/DDBJ databases">
        <title>Another draft genome of Portunus trituberculatus and its Hox gene families provides insights of decapod evolution.</title>
        <authorList>
            <person name="Jeong J.-H."/>
            <person name="Song I."/>
            <person name="Kim S."/>
            <person name="Choi T."/>
            <person name="Kim D."/>
            <person name="Ryu S."/>
            <person name="Kim W."/>
        </authorList>
    </citation>
    <scope>NUCLEOTIDE SEQUENCE [LARGE SCALE GENOMIC DNA]</scope>
    <source>
        <tissue evidence="2">Muscle</tissue>
    </source>
</reference>
<organism evidence="2 3">
    <name type="scientific">Portunus trituberculatus</name>
    <name type="common">Swimming crab</name>
    <name type="synonym">Neptunus trituberculatus</name>
    <dbReference type="NCBI Taxonomy" id="210409"/>
    <lineage>
        <taxon>Eukaryota</taxon>
        <taxon>Metazoa</taxon>
        <taxon>Ecdysozoa</taxon>
        <taxon>Arthropoda</taxon>
        <taxon>Crustacea</taxon>
        <taxon>Multicrustacea</taxon>
        <taxon>Malacostraca</taxon>
        <taxon>Eumalacostraca</taxon>
        <taxon>Eucarida</taxon>
        <taxon>Decapoda</taxon>
        <taxon>Pleocyemata</taxon>
        <taxon>Brachyura</taxon>
        <taxon>Eubrachyura</taxon>
        <taxon>Portunoidea</taxon>
        <taxon>Portunidae</taxon>
        <taxon>Portuninae</taxon>
        <taxon>Portunus</taxon>
    </lineage>
</organism>
<dbReference type="EMBL" id="VSRR010004164">
    <property type="protein sequence ID" value="MPC38764.1"/>
    <property type="molecule type" value="Genomic_DNA"/>
</dbReference>
<keyword evidence="1" id="KW-0472">Membrane</keyword>